<dbReference type="Proteomes" id="UP000774326">
    <property type="component" value="Unassembled WGS sequence"/>
</dbReference>
<comment type="caution">
    <text evidence="1">The sequence shown here is derived from an EMBL/GenBank/DDBJ whole genome shotgun (WGS) entry which is preliminary data.</text>
</comment>
<reference evidence="1" key="2">
    <citation type="submission" date="2021-01" db="EMBL/GenBank/DDBJ databases">
        <authorList>
            <person name="Schikora-Tamarit M.A."/>
        </authorList>
    </citation>
    <scope>NUCLEOTIDE SEQUENCE</scope>
    <source>
        <strain evidence="1">CBS2887</strain>
    </source>
</reference>
<dbReference type="AlphaFoldDB" id="A0A9P8TNC2"/>
<accession>A0A9P8TNC2</accession>
<keyword evidence="2" id="KW-1185">Reference proteome</keyword>
<evidence type="ECO:0000313" key="1">
    <source>
        <dbReference type="EMBL" id="KAH3685171.1"/>
    </source>
</evidence>
<organism evidence="1 2">
    <name type="scientific">Wickerhamomyces pijperi</name>
    <name type="common">Yeast</name>
    <name type="synonym">Pichia pijperi</name>
    <dbReference type="NCBI Taxonomy" id="599730"/>
    <lineage>
        <taxon>Eukaryota</taxon>
        <taxon>Fungi</taxon>
        <taxon>Dikarya</taxon>
        <taxon>Ascomycota</taxon>
        <taxon>Saccharomycotina</taxon>
        <taxon>Saccharomycetes</taxon>
        <taxon>Phaffomycetales</taxon>
        <taxon>Wickerhamomycetaceae</taxon>
        <taxon>Wickerhamomyces</taxon>
    </lineage>
</organism>
<dbReference type="EMBL" id="JAEUBG010002105">
    <property type="protein sequence ID" value="KAH3685171.1"/>
    <property type="molecule type" value="Genomic_DNA"/>
</dbReference>
<protein>
    <submittedName>
        <fullName evidence="1">Uncharacterized protein</fullName>
    </submittedName>
</protein>
<proteinExistence type="predicted"/>
<sequence length="106" mass="11126">MNKAKPIHKGAMKVALCFSTARNKTVRHKIQVPKASKKTPLDLEASPPRLLAKAIGPGVIALAAAAAQIPATSWATHINKPRSGGMALAKTKVKVTAGFKLPPETL</sequence>
<name>A0A9P8TNC2_WICPI</name>
<evidence type="ECO:0000313" key="2">
    <source>
        <dbReference type="Proteomes" id="UP000774326"/>
    </source>
</evidence>
<gene>
    <name evidence="1" type="ORF">WICPIJ_003864</name>
</gene>
<reference evidence="1" key="1">
    <citation type="journal article" date="2021" name="Open Biol.">
        <title>Shared evolutionary footprints suggest mitochondrial oxidative damage underlies multiple complex I losses in fungi.</title>
        <authorList>
            <person name="Schikora-Tamarit M.A."/>
            <person name="Marcet-Houben M."/>
            <person name="Nosek J."/>
            <person name="Gabaldon T."/>
        </authorList>
    </citation>
    <scope>NUCLEOTIDE SEQUENCE</scope>
    <source>
        <strain evidence="1">CBS2887</strain>
    </source>
</reference>